<dbReference type="AlphaFoldDB" id="A0A9P7ECJ7"/>
<evidence type="ECO:0000256" key="1">
    <source>
        <dbReference type="SAM" id="MobiDB-lite"/>
    </source>
</evidence>
<dbReference type="GeneID" id="64626876"/>
<proteinExistence type="predicted"/>
<comment type="caution">
    <text evidence="2">The sequence shown here is derived from an EMBL/GenBank/DDBJ whole genome shotgun (WGS) entry which is preliminary data.</text>
</comment>
<evidence type="ECO:0000313" key="2">
    <source>
        <dbReference type="EMBL" id="KAG1817223.1"/>
    </source>
</evidence>
<sequence length="716" mass="79613">MSISEGDEEWTKKREGKKWGVLVIQGQEKGGYEMGSFGNPGLRREGMKNEKLSGFKTVSNHLVILAQEVEVVYPQGENGHVYHKKLAVLKRIASDVIGVAYVWFWRGWRRYNRVGRKNMLHATSSSLEEMFAAHIAARDLECAEVSLSNLSVRDNFWHAEEDKGKQKCQGPKQGPLHCGYYVCLACWERTYKFISDHLKNLALNQLKFPSLPVLDLLVLMSQMIEPICHTHAKNATAHPGQIVLDAQQKHWTPKVKATDEKHLKAAQEAKEALAVAGLNWLAELITTRAQPAREDADEDFLAGDDDSGDDGRKKKGGKNAQSLSNAIVKACKNLSTAKADSHDQPRLPKMPEVTHLDELVGGFGDEDLDDSFEHAVALHNCGKVSTIKITSHDTDPDLMLPPLAQQQSQVNSARKRKQFVDITQGISEEDDLLSPQEEIDDIVYEPASDEEAMQVNEIEDVVKKPIAVKMQQANTMKVSRTTAVTSVSTVSHCDNNVPPSKKAKTTHVKSEHPASTTSARPKGDGNWVELVSKAHSTYLNTDLPPGCHEDGKWARQFLPMVFLWLSAQDELWTITDVKLLHACQEIFKVVFPNIQYKVVTSGSVFGVVTQCVSEWHSNFGSTALTMVIDFLNSNRDTSPQTLAKLFLDEFAFLYPDPENINKAETFHSAFVQELLATAHLAQIIGHADLKCTFTLVTNNTIVVDNPEAPVAGQRLI</sequence>
<name>A0A9P7ECJ7_9AGAM</name>
<keyword evidence="3" id="KW-1185">Reference proteome</keyword>
<feature type="compositionally biased region" description="Acidic residues" evidence="1">
    <location>
        <begin position="295"/>
        <end position="308"/>
    </location>
</feature>
<gene>
    <name evidence="2" type="ORF">BJ212DRAFT_1299371</name>
</gene>
<feature type="region of interest" description="Disordered" evidence="1">
    <location>
        <begin position="498"/>
        <end position="525"/>
    </location>
</feature>
<dbReference type="OrthoDB" id="2676950at2759"/>
<protein>
    <submittedName>
        <fullName evidence="2">Uncharacterized protein</fullName>
    </submittedName>
</protein>
<feature type="region of interest" description="Disordered" evidence="1">
    <location>
        <begin position="295"/>
        <end position="321"/>
    </location>
</feature>
<dbReference type="EMBL" id="JABBWG010000014">
    <property type="protein sequence ID" value="KAG1817223.1"/>
    <property type="molecule type" value="Genomic_DNA"/>
</dbReference>
<organism evidence="2 3">
    <name type="scientific">Suillus subaureus</name>
    <dbReference type="NCBI Taxonomy" id="48587"/>
    <lineage>
        <taxon>Eukaryota</taxon>
        <taxon>Fungi</taxon>
        <taxon>Dikarya</taxon>
        <taxon>Basidiomycota</taxon>
        <taxon>Agaricomycotina</taxon>
        <taxon>Agaricomycetes</taxon>
        <taxon>Agaricomycetidae</taxon>
        <taxon>Boletales</taxon>
        <taxon>Suillineae</taxon>
        <taxon>Suillaceae</taxon>
        <taxon>Suillus</taxon>
    </lineage>
</organism>
<dbReference type="RefSeq" id="XP_041193642.1">
    <property type="nucleotide sequence ID" value="XM_041332859.1"/>
</dbReference>
<evidence type="ECO:0000313" key="3">
    <source>
        <dbReference type="Proteomes" id="UP000807769"/>
    </source>
</evidence>
<reference evidence="2" key="1">
    <citation type="journal article" date="2020" name="New Phytol.">
        <title>Comparative genomics reveals dynamic genome evolution in host specialist ectomycorrhizal fungi.</title>
        <authorList>
            <person name="Lofgren L.A."/>
            <person name="Nguyen N.H."/>
            <person name="Vilgalys R."/>
            <person name="Ruytinx J."/>
            <person name="Liao H.L."/>
            <person name="Branco S."/>
            <person name="Kuo A."/>
            <person name="LaButti K."/>
            <person name="Lipzen A."/>
            <person name="Andreopoulos W."/>
            <person name="Pangilinan J."/>
            <person name="Riley R."/>
            <person name="Hundley H."/>
            <person name="Na H."/>
            <person name="Barry K."/>
            <person name="Grigoriev I.V."/>
            <person name="Stajich J.E."/>
            <person name="Kennedy P.G."/>
        </authorList>
    </citation>
    <scope>NUCLEOTIDE SEQUENCE</scope>
    <source>
        <strain evidence="2">MN1</strain>
    </source>
</reference>
<accession>A0A9P7ECJ7</accession>
<dbReference type="Proteomes" id="UP000807769">
    <property type="component" value="Unassembled WGS sequence"/>
</dbReference>